<evidence type="ECO:0000256" key="4">
    <source>
        <dbReference type="ARBA" id="ARBA00022989"/>
    </source>
</evidence>
<evidence type="ECO:0000256" key="1">
    <source>
        <dbReference type="ARBA" id="ARBA00004141"/>
    </source>
</evidence>
<evidence type="ECO:0000256" key="5">
    <source>
        <dbReference type="ARBA" id="ARBA00023136"/>
    </source>
</evidence>
<reference evidence="8" key="1">
    <citation type="submission" date="2020-05" db="UniProtKB">
        <authorList>
            <consortium name="EnsemblMetazoa"/>
        </authorList>
    </citation>
    <scope>IDENTIFICATION</scope>
    <source>
        <strain evidence="8">USDA</strain>
    </source>
</reference>
<keyword evidence="9" id="KW-1185">Reference proteome</keyword>
<dbReference type="InterPro" id="IPR011701">
    <property type="entry name" value="MFS"/>
</dbReference>
<feature type="transmembrane region" description="Helical" evidence="6">
    <location>
        <begin position="480"/>
        <end position="503"/>
    </location>
</feature>
<proteinExistence type="predicted"/>
<feature type="transmembrane region" description="Helical" evidence="6">
    <location>
        <begin position="108"/>
        <end position="128"/>
    </location>
</feature>
<feature type="transmembrane region" description="Helical" evidence="6">
    <location>
        <begin position="208"/>
        <end position="227"/>
    </location>
</feature>
<keyword evidence="4 6" id="KW-1133">Transmembrane helix</keyword>
<dbReference type="GO" id="GO:0016020">
    <property type="term" value="C:membrane"/>
    <property type="evidence" value="ECO:0007669"/>
    <property type="project" value="UniProtKB-SubCell"/>
</dbReference>
<evidence type="ECO:0000313" key="9">
    <source>
        <dbReference type="Proteomes" id="UP000095300"/>
    </source>
</evidence>
<dbReference type="SUPFAM" id="SSF103473">
    <property type="entry name" value="MFS general substrate transporter"/>
    <property type="match status" value="1"/>
</dbReference>
<keyword evidence="5 6" id="KW-0472">Membrane</keyword>
<feature type="transmembrane region" description="Helical" evidence="6">
    <location>
        <begin position="134"/>
        <end position="155"/>
    </location>
</feature>
<feature type="transmembrane region" description="Helical" evidence="6">
    <location>
        <begin position="41"/>
        <end position="64"/>
    </location>
</feature>
<gene>
    <name evidence="8" type="primary">106086458</name>
</gene>
<protein>
    <recommendedName>
        <fullName evidence="7">Major facilitator superfamily (MFS) profile domain-containing protein</fullName>
    </recommendedName>
</protein>
<dbReference type="PANTHER" id="PTHR23511">
    <property type="entry name" value="SYNAPTIC VESICLE GLYCOPROTEIN 2"/>
    <property type="match status" value="1"/>
</dbReference>
<accession>A0A1I8NY17</accession>
<evidence type="ECO:0000313" key="8">
    <source>
        <dbReference type="EnsemblMetazoa" id="SCAU003060-PB"/>
    </source>
</evidence>
<feature type="transmembrane region" description="Helical" evidence="6">
    <location>
        <begin position="509"/>
        <end position="529"/>
    </location>
</feature>
<feature type="transmembrane region" description="Helical" evidence="6">
    <location>
        <begin position="323"/>
        <end position="343"/>
    </location>
</feature>
<keyword evidence="2" id="KW-0813">Transport</keyword>
<evidence type="ECO:0000256" key="2">
    <source>
        <dbReference type="ARBA" id="ARBA00022448"/>
    </source>
</evidence>
<dbReference type="EnsemblMetazoa" id="SCAU003060-RB">
    <property type="protein sequence ID" value="SCAU003060-PB"/>
    <property type="gene ID" value="SCAU003060"/>
</dbReference>
<feature type="domain" description="Major facilitator superfamily (MFS) profile" evidence="7">
    <location>
        <begin position="43"/>
        <end position="534"/>
    </location>
</feature>
<name>A0A1I8NY17_STOCA</name>
<dbReference type="PROSITE" id="PS50850">
    <property type="entry name" value="MFS"/>
    <property type="match status" value="1"/>
</dbReference>
<keyword evidence="3 6" id="KW-0812">Transmembrane</keyword>
<dbReference type="Gene3D" id="1.20.1250.20">
    <property type="entry name" value="MFS general substrate transporter like domains"/>
    <property type="match status" value="1"/>
</dbReference>
<feature type="transmembrane region" description="Helical" evidence="6">
    <location>
        <begin position="167"/>
        <end position="188"/>
    </location>
</feature>
<dbReference type="AlphaFoldDB" id="A0A1I8NY17"/>
<dbReference type="GO" id="GO:0022857">
    <property type="term" value="F:transmembrane transporter activity"/>
    <property type="evidence" value="ECO:0007669"/>
    <property type="project" value="InterPro"/>
</dbReference>
<feature type="transmembrane region" description="Helical" evidence="6">
    <location>
        <begin position="84"/>
        <end position="101"/>
    </location>
</feature>
<dbReference type="InterPro" id="IPR036259">
    <property type="entry name" value="MFS_trans_sf"/>
</dbReference>
<sequence length="538" mass="59064">MGSKPKAVLKAKFDNKYQYDLKTPADFETAITATGFGWFNILLLLVGCPAAIASVFETAVVSYVLPSAECDLGLDLLDKGILNAMTYSGMITSAIAWGYVADTRGRKAILVWGLLADVICVLCCALSQSIIQLMIAKFIGGLVMGGPFAVLMTYLMEFHNNKYRARVMMCIGIMFSMASLSMPILAYLVLPQNWDFQMWDLKYHSWQIYLAISATPSLLSGVALSFFPESPRFLMSQGRTIEALKAFRTMYALNTGKPKDTYPITKLIDELSASNDQNFEEISISTIEPVTKDPVKDVEEQLKTKDPSPFLALFQKPYLKLSINVYMLNFCILLGQNTMRLWLPQLFASLREFQELSAESMHSMCSILEYNVNKTGLVKETSETCSVIITSDSYTNNIIVAGACFVAFLLASSLINKLGHKRLQIGALMISGSCGFALYWSSTTISTLVITSLYACMGSLAATSAVGTSTVLFPTSLRTMVVCVALMFGRIGSIFGNILFPVFMSFGCIPPFLMVGGVMFMACILSALLPSTKKSDLK</sequence>
<evidence type="ECO:0000256" key="3">
    <source>
        <dbReference type="ARBA" id="ARBA00022692"/>
    </source>
</evidence>
<evidence type="ECO:0000259" key="7">
    <source>
        <dbReference type="PROSITE" id="PS50850"/>
    </source>
</evidence>
<dbReference type="InterPro" id="IPR020846">
    <property type="entry name" value="MFS_dom"/>
</dbReference>
<evidence type="ECO:0000256" key="6">
    <source>
        <dbReference type="SAM" id="Phobius"/>
    </source>
</evidence>
<comment type="subcellular location">
    <subcellularLocation>
        <location evidence="1">Membrane</location>
        <topology evidence="1">Multi-pass membrane protein</topology>
    </subcellularLocation>
</comment>
<dbReference type="Proteomes" id="UP000095300">
    <property type="component" value="Unassembled WGS sequence"/>
</dbReference>
<dbReference type="VEuPathDB" id="VectorBase:SCAU003060"/>
<dbReference type="PANTHER" id="PTHR23511:SF36">
    <property type="entry name" value="EG:BACR7A4.13 PROTEIN-RELATED"/>
    <property type="match status" value="1"/>
</dbReference>
<feature type="transmembrane region" description="Helical" evidence="6">
    <location>
        <begin position="398"/>
        <end position="416"/>
    </location>
</feature>
<dbReference type="Pfam" id="PF07690">
    <property type="entry name" value="MFS_1"/>
    <property type="match status" value="1"/>
</dbReference>
<organism evidence="8 9">
    <name type="scientific">Stomoxys calcitrans</name>
    <name type="common">Stable fly</name>
    <name type="synonym">Conops calcitrans</name>
    <dbReference type="NCBI Taxonomy" id="35570"/>
    <lineage>
        <taxon>Eukaryota</taxon>
        <taxon>Metazoa</taxon>
        <taxon>Ecdysozoa</taxon>
        <taxon>Arthropoda</taxon>
        <taxon>Hexapoda</taxon>
        <taxon>Insecta</taxon>
        <taxon>Pterygota</taxon>
        <taxon>Neoptera</taxon>
        <taxon>Endopterygota</taxon>
        <taxon>Diptera</taxon>
        <taxon>Brachycera</taxon>
        <taxon>Muscomorpha</taxon>
        <taxon>Muscoidea</taxon>
        <taxon>Muscidae</taxon>
        <taxon>Stomoxys</taxon>
    </lineage>
</organism>
<dbReference type="STRING" id="35570.A0A1I8NY17"/>